<evidence type="ECO:0000256" key="5">
    <source>
        <dbReference type="ARBA" id="ARBA00012596"/>
    </source>
</evidence>
<evidence type="ECO:0000256" key="8">
    <source>
        <dbReference type="ARBA" id="ARBA00022824"/>
    </source>
</evidence>
<comment type="subcellular location">
    <subcellularLocation>
        <location evidence="2">Endoplasmic reticulum membrane</location>
    </subcellularLocation>
</comment>
<reference evidence="15" key="1">
    <citation type="submission" date="2013-01" db="EMBL/GenBank/DDBJ databases">
        <title>Draft Genome Sequence of a Mulberry Tree, Morus notabilis C.K. Schneid.</title>
        <authorList>
            <person name="He N."/>
            <person name="Zhao S."/>
        </authorList>
    </citation>
    <scope>NUCLEOTIDE SEQUENCE</scope>
</reference>
<dbReference type="Proteomes" id="UP000030645">
    <property type="component" value="Unassembled WGS sequence"/>
</dbReference>
<feature type="transmembrane region" description="Helical" evidence="13">
    <location>
        <begin position="111"/>
        <end position="132"/>
    </location>
</feature>
<evidence type="ECO:0000313" key="15">
    <source>
        <dbReference type="Proteomes" id="UP000030645"/>
    </source>
</evidence>
<dbReference type="EC" id="2.5.1.87" evidence="5"/>
<comment type="cofactor">
    <cofactor evidence="1">
        <name>Mg(2+)</name>
        <dbReference type="ChEBI" id="CHEBI:18420"/>
    </cofactor>
</comment>
<keyword evidence="9" id="KW-0460">Magnesium</keyword>
<dbReference type="GO" id="GO:0005789">
    <property type="term" value="C:endoplasmic reticulum membrane"/>
    <property type="evidence" value="ECO:0007669"/>
    <property type="project" value="UniProtKB-SubCell"/>
</dbReference>
<evidence type="ECO:0000256" key="6">
    <source>
        <dbReference type="ARBA" id="ARBA00022679"/>
    </source>
</evidence>
<dbReference type="GO" id="GO:1904423">
    <property type="term" value="C:dehydrodolichyl diphosphate synthase complex"/>
    <property type="evidence" value="ECO:0007669"/>
    <property type="project" value="InterPro"/>
</dbReference>
<evidence type="ECO:0000256" key="1">
    <source>
        <dbReference type="ARBA" id="ARBA00001946"/>
    </source>
</evidence>
<dbReference type="AlphaFoldDB" id="W9RPF6"/>
<dbReference type="eggNOG" id="KOG2818">
    <property type="taxonomic scope" value="Eukaryota"/>
</dbReference>
<accession>W9RPF6</accession>
<protein>
    <recommendedName>
        <fullName evidence="5">ditrans,polycis-polyprenyl diphosphate synthase [(2E,6E)-farnesyldiphosphate specific]</fullName>
        <ecNumber evidence="5">2.5.1.87</ecNumber>
    </recommendedName>
</protein>
<dbReference type="UniPathway" id="UPA00378"/>
<dbReference type="InterPro" id="IPR036424">
    <property type="entry name" value="UPP_synth-like_sf"/>
</dbReference>
<evidence type="ECO:0000256" key="3">
    <source>
        <dbReference type="ARBA" id="ARBA00004922"/>
    </source>
</evidence>
<evidence type="ECO:0000256" key="4">
    <source>
        <dbReference type="ARBA" id="ARBA00005432"/>
    </source>
</evidence>
<dbReference type="InterPro" id="IPR038887">
    <property type="entry name" value="Nus1/NgBR"/>
</dbReference>
<evidence type="ECO:0000313" key="14">
    <source>
        <dbReference type="EMBL" id="EXB63592.1"/>
    </source>
</evidence>
<dbReference type="STRING" id="981085.W9RPF6"/>
<sequence>MQCAPRLFNPRFKRRSLSSSSVLDLPRSLLLHSSPQPLRFFRVPAVVFVLISPDLFKLTEAFEAALSHCWAVGLQTMEFREMTWKAYYYISQIGNFVLQLLWHILHLIVSIYYFVVGIAHVLESNLISSGLWKKYKAFNGGKVRYLAIVVESEEAYQTSRIIKLLLWLEAIGVKYICLYDAEGVMKKSKDAILEELDNVTIFEEAVEKDKLVSQNCMTLEFASLADGKESVIKAANLLFEKYMKLADLDGDQEEKVFTEAKMANALKAIGCSGPEPDLLLVYGSARCHLGFPAWRIRYTEIV</sequence>
<evidence type="ECO:0000256" key="13">
    <source>
        <dbReference type="SAM" id="Phobius"/>
    </source>
</evidence>
<name>W9RPF6_9ROSA</name>
<keyword evidence="11 13" id="KW-0472">Membrane</keyword>
<dbReference type="GO" id="GO:0045547">
    <property type="term" value="F:ditrans,polycis-polyprenyl diphosphate synthase [(2E,6E)-farnesyl diphosphate specific] activity"/>
    <property type="evidence" value="ECO:0007669"/>
    <property type="project" value="UniProtKB-EC"/>
</dbReference>
<keyword evidence="10 13" id="KW-1133">Transmembrane helix</keyword>
<evidence type="ECO:0000256" key="11">
    <source>
        <dbReference type="ARBA" id="ARBA00023136"/>
    </source>
</evidence>
<dbReference type="PANTHER" id="PTHR21528:SF0">
    <property type="entry name" value="DEHYDRODOLICHYL DIPHOSPHATE SYNTHASE COMPLEX SUBUNIT NUS1"/>
    <property type="match status" value="1"/>
</dbReference>
<evidence type="ECO:0000256" key="2">
    <source>
        <dbReference type="ARBA" id="ARBA00004586"/>
    </source>
</evidence>
<dbReference type="SUPFAM" id="SSF64005">
    <property type="entry name" value="Undecaprenyl diphosphate synthase"/>
    <property type="match status" value="1"/>
</dbReference>
<organism evidence="14 15">
    <name type="scientific">Morus notabilis</name>
    <dbReference type="NCBI Taxonomy" id="981085"/>
    <lineage>
        <taxon>Eukaryota</taxon>
        <taxon>Viridiplantae</taxon>
        <taxon>Streptophyta</taxon>
        <taxon>Embryophyta</taxon>
        <taxon>Tracheophyta</taxon>
        <taxon>Spermatophyta</taxon>
        <taxon>Magnoliopsida</taxon>
        <taxon>eudicotyledons</taxon>
        <taxon>Gunneridae</taxon>
        <taxon>Pentapetalae</taxon>
        <taxon>rosids</taxon>
        <taxon>fabids</taxon>
        <taxon>Rosales</taxon>
        <taxon>Moraceae</taxon>
        <taxon>Moreae</taxon>
        <taxon>Morus</taxon>
    </lineage>
</organism>
<evidence type="ECO:0000256" key="12">
    <source>
        <dbReference type="ARBA" id="ARBA00047353"/>
    </source>
</evidence>
<gene>
    <name evidence="14" type="ORF">L484_026931</name>
</gene>
<dbReference type="PANTHER" id="PTHR21528">
    <property type="entry name" value="DEHYDRODOLICHYL DIPHOSPHATE SYNTHASE COMPLEX SUBUNIT NUS1"/>
    <property type="match status" value="1"/>
</dbReference>
<evidence type="ECO:0000256" key="7">
    <source>
        <dbReference type="ARBA" id="ARBA00022692"/>
    </source>
</evidence>
<comment type="pathway">
    <text evidence="3">Protein modification; protein glycosylation.</text>
</comment>
<keyword evidence="15" id="KW-1185">Reference proteome</keyword>
<keyword evidence="6" id="KW-0808">Transferase</keyword>
<keyword evidence="8" id="KW-0256">Endoplasmic reticulum</keyword>
<comment type="similarity">
    <text evidence="4">Belongs to the UPP synthase family.</text>
</comment>
<proteinExistence type="inferred from homology"/>
<dbReference type="Gene3D" id="3.40.1180.10">
    <property type="entry name" value="Decaprenyl diphosphate synthase-like"/>
    <property type="match status" value="1"/>
</dbReference>
<dbReference type="EMBL" id="KE344491">
    <property type="protein sequence ID" value="EXB63592.1"/>
    <property type="molecule type" value="Genomic_DNA"/>
</dbReference>
<evidence type="ECO:0000256" key="10">
    <source>
        <dbReference type="ARBA" id="ARBA00022989"/>
    </source>
</evidence>
<comment type="catalytic activity">
    <reaction evidence="12">
        <text>n isopentenyl diphosphate + (2E,6E)-farnesyl diphosphate = a di-trans,poly-cis-polyprenyl diphosphate + n diphosphate</text>
        <dbReference type="Rhea" id="RHEA:53008"/>
        <dbReference type="Rhea" id="RHEA-COMP:19494"/>
        <dbReference type="ChEBI" id="CHEBI:33019"/>
        <dbReference type="ChEBI" id="CHEBI:128769"/>
        <dbReference type="ChEBI" id="CHEBI:136960"/>
        <dbReference type="ChEBI" id="CHEBI:175763"/>
        <dbReference type="EC" id="2.5.1.87"/>
    </reaction>
</comment>
<evidence type="ECO:0000256" key="9">
    <source>
        <dbReference type="ARBA" id="ARBA00022842"/>
    </source>
</evidence>
<keyword evidence="7 13" id="KW-0812">Transmembrane</keyword>